<feature type="domain" description="SHSP" evidence="4">
    <location>
        <begin position="378"/>
        <end position="486"/>
    </location>
</feature>
<dbReference type="InterPro" id="IPR002068">
    <property type="entry name" value="A-crystallin/Hsp20_dom"/>
</dbReference>
<name>A0A8H3A2X6_9AGAM</name>
<organism evidence="5 6">
    <name type="scientific">Rhizoctonia solani</name>
    <dbReference type="NCBI Taxonomy" id="456999"/>
    <lineage>
        <taxon>Eukaryota</taxon>
        <taxon>Fungi</taxon>
        <taxon>Dikarya</taxon>
        <taxon>Basidiomycota</taxon>
        <taxon>Agaricomycotina</taxon>
        <taxon>Agaricomycetes</taxon>
        <taxon>Cantharellales</taxon>
        <taxon>Ceratobasidiaceae</taxon>
        <taxon>Rhizoctonia</taxon>
    </lineage>
</organism>
<gene>
    <name evidence="5" type="ORF">RDB_LOCUS26035</name>
</gene>
<dbReference type="Pfam" id="PF00011">
    <property type="entry name" value="HSP20"/>
    <property type="match status" value="1"/>
</dbReference>
<evidence type="ECO:0000256" key="3">
    <source>
        <dbReference type="SAM" id="MobiDB-lite"/>
    </source>
</evidence>
<dbReference type="CDD" id="cd06464">
    <property type="entry name" value="ACD_sHsps-like"/>
    <property type="match status" value="1"/>
</dbReference>
<protein>
    <recommendedName>
        <fullName evidence="4">SHSP domain-containing protein</fullName>
    </recommendedName>
</protein>
<feature type="region of interest" description="Disordered" evidence="3">
    <location>
        <begin position="333"/>
        <end position="355"/>
    </location>
</feature>
<evidence type="ECO:0000256" key="1">
    <source>
        <dbReference type="PROSITE-ProRule" id="PRU00285"/>
    </source>
</evidence>
<feature type="compositionally biased region" description="Low complexity" evidence="3">
    <location>
        <begin position="78"/>
        <end position="91"/>
    </location>
</feature>
<dbReference type="SUPFAM" id="SSF49764">
    <property type="entry name" value="HSP20-like chaperones"/>
    <property type="match status" value="1"/>
</dbReference>
<feature type="compositionally biased region" description="Polar residues" evidence="3">
    <location>
        <begin position="160"/>
        <end position="176"/>
    </location>
</feature>
<evidence type="ECO:0000313" key="6">
    <source>
        <dbReference type="Proteomes" id="UP000663840"/>
    </source>
</evidence>
<feature type="compositionally biased region" description="Polar residues" evidence="3">
    <location>
        <begin position="92"/>
        <end position="106"/>
    </location>
</feature>
<proteinExistence type="inferred from homology"/>
<feature type="compositionally biased region" description="Basic and acidic residues" evidence="3">
    <location>
        <begin position="267"/>
        <end position="278"/>
    </location>
</feature>
<dbReference type="EMBL" id="CAJMWR010000512">
    <property type="protein sequence ID" value="CAE6382691.1"/>
    <property type="molecule type" value="Genomic_DNA"/>
</dbReference>
<feature type="compositionally biased region" description="Polar residues" evidence="3">
    <location>
        <begin position="52"/>
        <end position="77"/>
    </location>
</feature>
<feature type="compositionally biased region" description="Polar residues" evidence="3">
    <location>
        <begin position="122"/>
        <end position="136"/>
    </location>
</feature>
<feature type="region of interest" description="Disordered" evidence="3">
    <location>
        <begin position="478"/>
        <end position="523"/>
    </location>
</feature>
<evidence type="ECO:0000256" key="2">
    <source>
        <dbReference type="RuleBase" id="RU003616"/>
    </source>
</evidence>
<feature type="compositionally biased region" description="Polar residues" evidence="3">
    <location>
        <begin position="199"/>
        <end position="217"/>
    </location>
</feature>
<sequence length="523" mass="55127">MTLAINTFSLVPTISGLLASPGLNCESDIKDMSFSAPMSPPTNLSPMDITPSGGSDSDMYTNHSTDPSPDSMQSDAPTASTSTSLSSQQTTNIPSNSVSFPKTASLTTQVVPPTPPVPPTTKLSRPQLTSRLSSRSGGKRHASIGSAREVPFHLPHDTPSAGSTATLHSQASSIDTATPGWNARLRDMGLHIPGMGSPTHPSRTPKSPRSGSMSSGGATPKSPDEPRAASYFSFRKRRSSGGASPGKIRTPPVSAPPPPPSLPSAADDFKRKEKDRDTMPSPIAEESSSSPGTSSKRTRANLSLDLSSTLASRGSTASLPLIGHTPVEHLLQQDDTQSKPRRASMMAPPAPPPHVHTPPVHPPSYEYPFLPHHAPRQPLEVRVEENAPGPGMEGGSWVISVRLPGFAPDGITVGTRRGRVLMIVADNYNDDDGAGHFERRISFGYDADMAAIRAEFNGDLLRVTVPRRWIFGPMGTVGRSTTIGHGPGPGTGTRPTVEQPSNKPLVDTSASRSAESTRLPGMS</sequence>
<feature type="region of interest" description="Disordered" evidence="3">
    <location>
        <begin position="31"/>
        <end position="299"/>
    </location>
</feature>
<accession>A0A8H3A2X6</accession>
<dbReference type="InterPro" id="IPR008978">
    <property type="entry name" value="HSP20-like_chaperone"/>
</dbReference>
<feature type="compositionally biased region" description="Low complexity" evidence="3">
    <location>
        <begin position="280"/>
        <end position="295"/>
    </location>
</feature>
<dbReference type="Proteomes" id="UP000663840">
    <property type="component" value="Unassembled WGS sequence"/>
</dbReference>
<reference evidence="5" key="1">
    <citation type="submission" date="2021-01" db="EMBL/GenBank/DDBJ databases">
        <authorList>
            <person name="Kaushik A."/>
        </authorList>
    </citation>
    <scope>NUCLEOTIDE SEQUENCE</scope>
    <source>
        <strain evidence="5">AG1-1A</strain>
    </source>
</reference>
<evidence type="ECO:0000259" key="4">
    <source>
        <dbReference type="PROSITE" id="PS01031"/>
    </source>
</evidence>
<dbReference type="AlphaFoldDB" id="A0A8H3A2X6"/>
<comment type="caution">
    <text evidence="5">The sequence shown here is derived from an EMBL/GenBank/DDBJ whole genome shotgun (WGS) entry which is preliminary data.</text>
</comment>
<feature type="compositionally biased region" description="Pro residues" evidence="3">
    <location>
        <begin position="253"/>
        <end position="262"/>
    </location>
</feature>
<evidence type="ECO:0000313" key="5">
    <source>
        <dbReference type="EMBL" id="CAE6382691.1"/>
    </source>
</evidence>
<comment type="similarity">
    <text evidence="1 2">Belongs to the small heat shock protein (HSP20) family.</text>
</comment>
<dbReference type="PROSITE" id="PS01031">
    <property type="entry name" value="SHSP"/>
    <property type="match status" value="1"/>
</dbReference>
<dbReference type="Gene3D" id="2.60.40.790">
    <property type="match status" value="1"/>
</dbReference>
<feature type="compositionally biased region" description="Polar residues" evidence="3">
    <location>
        <begin position="498"/>
        <end position="516"/>
    </location>
</feature>